<dbReference type="AlphaFoldDB" id="A0A2K8LCV0"/>
<name>A0A2K8LCV0_9PROT</name>
<organism evidence="2 3">
    <name type="scientific">Mariprofundus ferrinatatus</name>
    <dbReference type="NCBI Taxonomy" id="1921087"/>
    <lineage>
        <taxon>Bacteria</taxon>
        <taxon>Pseudomonadati</taxon>
        <taxon>Pseudomonadota</taxon>
        <taxon>Candidatius Mariprofundia</taxon>
        <taxon>Mariprofundales</taxon>
        <taxon>Mariprofundaceae</taxon>
        <taxon>Mariprofundus</taxon>
    </lineage>
</organism>
<dbReference type="KEGG" id="mfn:Ga0123462_1897"/>
<keyword evidence="1" id="KW-1133">Transmembrane helix</keyword>
<protein>
    <submittedName>
        <fullName evidence="2">Membrane-bound metal-dependent hydrolase YbcI, DUF457 family</fullName>
    </submittedName>
</protein>
<dbReference type="PANTHER" id="PTHR40031:SF1">
    <property type="entry name" value="MEMBRANE-BOUND METAL-DEPENDENT HYDROLASE"/>
    <property type="match status" value="1"/>
</dbReference>
<dbReference type="InterPro" id="IPR053170">
    <property type="entry name" value="Transcription_regulator"/>
</dbReference>
<feature type="transmembrane region" description="Helical" evidence="1">
    <location>
        <begin position="25"/>
        <end position="46"/>
    </location>
</feature>
<feature type="transmembrane region" description="Helical" evidence="1">
    <location>
        <begin position="88"/>
        <end position="111"/>
    </location>
</feature>
<keyword evidence="1" id="KW-0472">Membrane</keyword>
<keyword evidence="1" id="KW-0812">Transmembrane</keyword>
<feature type="transmembrane region" description="Helical" evidence="1">
    <location>
        <begin position="123"/>
        <end position="145"/>
    </location>
</feature>
<feature type="transmembrane region" description="Helical" evidence="1">
    <location>
        <begin position="152"/>
        <end position="169"/>
    </location>
</feature>
<dbReference type="InterPro" id="IPR007404">
    <property type="entry name" value="YdjM-like"/>
</dbReference>
<keyword evidence="2" id="KW-0378">Hydrolase</keyword>
<proteinExistence type="predicted"/>
<dbReference type="GO" id="GO:0016787">
    <property type="term" value="F:hydrolase activity"/>
    <property type="evidence" value="ECO:0007669"/>
    <property type="project" value="UniProtKB-KW"/>
</dbReference>
<dbReference type="Pfam" id="PF04307">
    <property type="entry name" value="YdjM"/>
    <property type="match status" value="1"/>
</dbReference>
<reference evidence="2 3" key="1">
    <citation type="submission" date="2016-12" db="EMBL/GenBank/DDBJ databases">
        <title>Isolation and genomic insights into novel planktonic Zetaproteobacteria from stratified waters of the Chesapeake Bay.</title>
        <authorList>
            <person name="McAllister S.M."/>
            <person name="Kato S."/>
            <person name="Chan C.S."/>
            <person name="Chiu B.K."/>
            <person name="Field E.K."/>
        </authorList>
    </citation>
    <scope>NUCLEOTIDE SEQUENCE [LARGE SCALE GENOMIC DNA]</scope>
    <source>
        <strain evidence="2 3">CP-8</strain>
    </source>
</reference>
<evidence type="ECO:0000256" key="1">
    <source>
        <dbReference type="SAM" id="Phobius"/>
    </source>
</evidence>
<dbReference type="PANTHER" id="PTHR40031">
    <property type="entry name" value="HYPOTHETICAL MEMBRANE SPANNING PROTEIN"/>
    <property type="match status" value="1"/>
</dbReference>
<dbReference type="OrthoDB" id="9781927at2"/>
<sequence>MDPVTHAISGAALARAIPKHHLPPLQLIFLILLTMAPDADIVLRLFSETTYLLHHRGLTHSILLIPLWAWLIFTLSSRRIRENPSMPWLIGAALSMHIFLDLITTFGTMIMAPLSDWRASLDLVFIIDPFFSALILIPLLLGLIWKGQKRKMGILSLLLMCGYLALTYSNQQQAINLTRNAHPDAASYNAMPLAFSPYHWQLIAIYPDRYARASVNLKPGFSGSRTLVDESFANGMISTSMSSPDHIEWQELPAMQSVAGWDALPGTEFYAWFSSYPVLLDRGEDHIDFGDLAFGSGAPGVRPAFQLHIDMSGSSDGNGSAMAAHAAERTKPRAWLIWRNNRRTELTHASVPFSWLHEFGTD</sequence>
<accession>A0A2K8LCV0</accession>
<evidence type="ECO:0000313" key="3">
    <source>
        <dbReference type="Proteomes" id="UP000231637"/>
    </source>
</evidence>
<dbReference type="Proteomes" id="UP000231637">
    <property type="component" value="Chromosome"/>
</dbReference>
<keyword evidence="3" id="KW-1185">Reference proteome</keyword>
<feature type="transmembrane region" description="Helical" evidence="1">
    <location>
        <begin position="58"/>
        <end position="76"/>
    </location>
</feature>
<evidence type="ECO:0000313" key="2">
    <source>
        <dbReference type="EMBL" id="ATX82734.1"/>
    </source>
</evidence>
<dbReference type="RefSeq" id="WP_100266047.1">
    <property type="nucleotide sequence ID" value="NZ_CP018800.1"/>
</dbReference>
<dbReference type="EMBL" id="CP018800">
    <property type="protein sequence ID" value="ATX82734.1"/>
    <property type="molecule type" value="Genomic_DNA"/>
</dbReference>
<gene>
    <name evidence="2" type="ORF">Ga0123462_1897</name>
</gene>